<proteinExistence type="inferred from homology"/>
<dbReference type="InterPro" id="IPR011989">
    <property type="entry name" value="ARM-like"/>
</dbReference>
<evidence type="ECO:0000256" key="1">
    <source>
        <dbReference type="ARBA" id="ARBA00004286"/>
    </source>
</evidence>
<evidence type="ECO:0000256" key="3">
    <source>
        <dbReference type="ARBA" id="ARBA00022454"/>
    </source>
</evidence>
<evidence type="ECO:0000256" key="6">
    <source>
        <dbReference type="ARBA" id="ARBA00023067"/>
    </source>
</evidence>
<feature type="region of interest" description="Disordered" evidence="8">
    <location>
        <begin position="988"/>
        <end position="1157"/>
    </location>
</feature>
<comment type="subcellular location">
    <subcellularLocation>
        <location evidence="1">Chromosome</location>
    </subcellularLocation>
</comment>
<dbReference type="Pfam" id="PF12719">
    <property type="entry name" value="Cnd3"/>
    <property type="match status" value="1"/>
</dbReference>
<evidence type="ECO:0000313" key="10">
    <source>
        <dbReference type="EMBL" id="KAF5330453.1"/>
    </source>
</evidence>
<gene>
    <name evidence="10" type="ORF">D9619_005425</name>
</gene>
<sequence>MPSRETLQEPDELNDILQLKAKIPVIFDAVQTSRTNFIKNCVNLHKVHKQISLHQVQNKKGQWQLIGEEEFRDGVKDVLSRALTVKKGVTSADNIITFLGLYIKYMNEAALEEKEDEDEEDDEDDEDDFEGKTTAFRFTKQILKWLVKGFGAKDKIVRSRVLNAVSEMLPHLGQITEEQFEDLQESFIDRIQDKDPIVRRFAATCLARLLMYDPDIKLNDNESIETLMEVMAHDPAPEVRKAIIENIPVFGTTLVAILERTRDTDSAIRKLVYDFLRKHIKPPKQKGEEDETGMGPTHPRALSIAQRDLIVENGLKDRMALVKTAAATLIWHWYLAVRSKTEAEESDVKLEDHEVERDSMIDAGIAFLRLFDLGTYPDSAEEALVSVFKTQPSFTNNIILSESYWNTLTQEKAFFAKVLVEHYVKLKESAESSANAKSQDDRNKASLNASQCQDRLEAILPEVTAVASLIEDKYIRLGQLSGEREDDIEETGIILVQLLGMALSLDYADEVGRRKMHSLMREMLQDPLLLDNLTSPSIDLLRLLSNDERDFIRLVVETIQELRECIDEAERVELPSEEDSGHTPGTPPQPIRGEVPPDVKDAIDGKCLSMCVSMLRNVMTPVEQNSTLDYVIAKLILPRAAENSGQGPHVTLALEAMSLCSLISETLAVKTLDYAQKAVRKASPEAKIILYQAMFDIYMVYHYDFYKKKPDNLESVADFLVDQLVVEKDPGIKAMLCEGTAKLVLSGMVSSDKAITTLTKTFINPLNSGNEKLKQCLRGFFQIYTTSSALYQESLCDASLHFVSNNIILNRLQIFVHIFLDFCEDIKELDEEEAEANPLTSMHVANLFIVWTDSSQLTTINGQNNQITDLSTHLRLAENIVKLLINKDLKVEIEKEDKRVLCRSLDKLYIPDKVDDYKIRSLDMLLEKLCALRPLKDGICKNAVNKFSSSIKKRFHAQLDGISEEDLRKLEEHQELFDFLDSVIPLDDDDDDQYEAPQRGRKRRSDGFVTSPTASRSSSPGPSNNRRSKRPRLSGSNEPDDGEDDSIMCSERSTPMPTVRRPRPTRAAAAAASQKNAEVIVISSDSDEGDPPPKRTPKAQLPFRRSVKQEAPLDDINHLLASASTEKTESSFDSIMDSEGSNSEEDEEEVTDLLADE</sequence>
<keyword evidence="3" id="KW-0158">Chromosome</keyword>
<comment type="caution">
    <text evidence="10">The sequence shown here is derived from an EMBL/GenBank/DDBJ whole genome shotgun (WGS) entry which is preliminary data.</text>
</comment>
<evidence type="ECO:0000313" key="11">
    <source>
        <dbReference type="Proteomes" id="UP000567179"/>
    </source>
</evidence>
<dbReference type="OrthoDB" id="27187at2759"/>
<evidence type="ECO:0000256" key="2">
    <source>
        <dbReference type="ARBA" id="ARBA00006533"/>
    </source>
</evidence>
<dbReference type="SUPFAM" id="SSF48371">
    <property type="entry name" value="ARM repeat"/>
    <property type="match status" value="1"/>
</dbReference>
<dbReference type="EMBL" id="JAACJJ010000001">
    <property type="protein sequence ID" value="KAF5330453.1"/>
    <property type="molecule type" value="Genomic_DNA"/>
</dbReference>
<dbReference type="InterPro" id="IPR027165">
    <property type="entry name" value="CND3"/>
</dbReference>
<dbReference type="InterPro" id="IPR016024">
    <property type="entry name" value="ARM-type_fold"/>
</dbReference>
<reference evidence="10 11" key="1">
    <citation type="journal article" date="2020" name="ISME J.">
        <title>Uncovering the hidden diversity of litter-decomposition mechanisms in mushroom-forming fungi.</title>
        <authorList>
            <person name="Floudas D."/>
            <person name="Bentzer J."/>
            <person name="Ahren D."/>
            <person name="Johansson T."/>
            <person name="Persson P."/>
            <person name="Tunlid A."/>
        </authorList>
    </citation>
    <scope>NUCLEOTIDE SEQUENCE [LARGE SCALE GENOMIC DNA]</scope>
    <source>
        <strain evidence="10 11">CBS 101986</strain>
    </source>
</reference>
<keyword evidence="5" id="KW-0498">Mitosis</keyword>
<dbReference type="Gene3D" id="1.25.10.10">
    <property type="entry name" value="Leucine-rich Repeat Variant"/>
    <property type="match status" value="1"/>
</dbReference>
<dbReference type="GO" id="GO:0000796">
    <property type="term" value="C:condensin complex"/>
    <property type="evidence" value="ECO:0007669"/>
    <property type="project" value="InterPro"/>
</dbReference>
<dbReference type="Pfam" id="PF13646">
    <property type="entry name" value="HEAT_2"/>
    <property type="match status" value="1"/>
</dbReference>
<keyword evidence="4" id="KW-0132">Cell division</keyword>
<dbReference type="GO" id="GO:0007076">
    <property type="term" value="P:mitotic chromosome condensation"/>
    <property type="evidence" value="ECO:0007669"/>
    <property type="project" value="InterPro"/>
</dbReference>
<dbReference type="Proteomes" id="UP000567179">
    <property type="component" value="Unassembled WGS sequence"/>
</dbReference>
<dbReference type="GO" id="GO:0051301">
    <property type="term" value="P:cell division"/>
    <property type="evidence" value="ECO:0007669"/>
    <property type="project" value="UniProtKB-KW"/>
</dbReference>
<keyword evidence="7" id="KW-0131">Cell cycle</keyword>
<comment type="similarity">
    <text evidence="2">Belongs to the CND3 (condensin subunit 3) family.</text>
</comment>
<feature type="compositionally biased region" description="Low complexity" evidence="8">
    <location>
        <begin position="1054"/>
        <end position="1072"/>
    </location>
</feature>
<feature type="region of interest" description="Disordered" evidence="8">
    <location>
        <begin position="571"/>
        <end position="596"/>
    </location>
</feature>
<organism evidence="10 11">
    <name type="scientific">Psilocybe cf. subviscida</name>
    <dbReference type="NCBI Taxonomy" id="2480587"/>
    <lineage>
        <taxon>Eukaryota</taxon>
        <taxon>Fungi</taxon>
        <taxon>Dikarya</taxon>
        <taxon>Basidiomycota</taxon>
        <taxon>Agaricomycotina</taxon>
        <taxon>Agaricomycetes</taxon>
        <taxon>Agaricomycetidae</taxon>
        <taxon>Agaricales</taxon>
        <taxon>Agaricineae</taxon>
        <taxon>Strophariaceae</taxon>
        <taxon>Psilocybe</taxon>
    </lineage>
</organism>
<dbReference type="InterPro" id="IPR025977">
    <property type="entry name" value="Cnd3_C"/>
</dbReference>
<evidence type="ECO:0000256" key="5">
    <source>
        <dbReference type="ARBA" id="ARBA00022776"/>
    </source>
</evidence>
<name>A0A8H5BW81_9AGAR</name>
<feature type="compositionally biased region" description="Acidic residues" evidence="8">
    <location>
        <begin position="1142"/>
        <end position="1157"/>
    </location>
</feature>
<accession>A0A8H5BW81</accession>
<evidence type="ECO:0000256" key="4">
    <source>
        <dbReference type="ARBA" id="ARBA00022618"/>
    </source>
</evidence>
<protein>
    <recommendedName>
        <fullName evidence="9">Nuclear condensin complex subunit 3 C-terminal domain-containing protein</fullName>
    </recommendedName>
</protein>
<feature type="compositionally biased region" description="Low complexity" evidence="8">
    <location>
        <begin position="1011"/>
        <end position="1025"/>
    </location>
</feature>
<evidence type="ECO:0000259" key="9">
    <source>
        <dbReference type="Pfam" id="PF12719"/>
    </source>
</evidence>
<dbReference type="AlphaFoldDB" id="A0A8H5BW81"/>
<keyword evidence="6" id="KW-0226">DNA condensation</keyword>
<dbReference type="GO" id="GO:0000793">
    <property type="term" value="C:condensed chromosome"/>
    <property type="evidence" value="ECO:0007669"/>
    <property type="project" value="TreeGrafter"/>
</dbReference>
<evidence type="ECO:0000256" key="8">
    <source>
        <dbReference type="SAM" id="MobiDB-lite"/>
    </source>
</evidence>
<evidence type="ECO:0000256" key="7">
    <source>
        <dbReference type="ARBA" id="ARBA00023306"/>
    </source>
</evidence>
<dbReference type="PANTHER" id="PTHR14418">
    <property type="entry name" value="CONDENSIN COMPLEX SUBUNIT 3-RELATED"/>
    <property type="match status" value="1"/>
</dbReference>
<dbReference type="PANTHER" id="PTHR14418:SF5">
    <property type="entry name" value="CONDENSIN COMPLEX SUBUNIT 3"/>
    <property type="match status" value="1"/>
</dbReference>
<feature type="domain" description="Nuclear condensin complex subunit 3 C-terminal" evidence="9">
    <location>
        <begin position="606"/>
        <end position="910"/>
    </location>
</feature>
<keyword evidence="11" id="KW-1185">Reference proteome</keyword>